<keyword evidence="2" id="KW-1185">Reference proteome</keyword>
<evidence type="ECO:0000313" key="1">
    <source>
        <dbReference type="EMBL" id="CAI0428196.1"/>
    </source>
</evidence>
<proteinExistence type="predicted"/>
<comment type="caution">
    <text evidence="1">The sequence shown here is derived from an EMBL/GenBank/DDBJ whole genome shotgun (WGS) entry which is preliminary data.</text>
</comment>
<gene>
    <name evidence="1" type="ORF">LITE_LOCUS21544</name>
</gene>
<protein>
    <submittedName>
        <fullName evidence="1">Uncharacterized protein</fullName>
    </submittedName>
</protein>
<organism evidence="1 2">
    <name type="scientific">Linum tenue</name>
    <dbReference type="NCBI Taxonomy" id="586396"/>
    <lineage>
        <taxon>Eukaryota</taxon>
        <taxon>Viridiplantae</taxon>
        <taxon>Streptophyta</taxon>
        <taxon>Embryophyta</taxon>
        <taxon>Tracheophyta</taxon>
        <taxon>Spermatophyta</taxon>
        <taxon>Magnoliopsida</taxon>
        <taxon>eudicotyledons</taxon>
        <taxon>Gunneridae</taxon>
        <taxon>Pentapetalae</taxon>
        <taxon>rosids</taxon>
        <taxon>fabids</taxon>
        <taxon>Malpighiales</taxon>
        <taxon>Linaceae</taxon>
        <taxon>Linum</taxon>
    </lineage>
</organism>
<evidence type="ECO:0000313" key="2">
    <source>
        <dbReference type="Proteomes" id="UP001154282"/>
    </source>
</evidence>
<dbReference type="Proteomes" id="UP001154282">
    <property type="component" value="Unassembled WGS sequence"/>
</dbReference>
<dbReference type="EMBL" id="CAMGYJ010000006">
    <property type="protein sequence ID" value="CAI0428196.1"/>
    <property type="molecule type" value="Genomic_DNA"/>
</dbReference>
<sequence>MRAIYTSVSTAELPLSNNKGKVEYCLLTVTKLSNYKMPSGYLSIIFWFTMRRRSLLVEFTT</sequence>
<name>A0AAV0L1V2_9ROSI</name>
<reference evidence="1" key="1">
    <citation type="submission" date="2022-08" db="EMBL/GenBank/DDBJ databases">
        <authorList>
            <person name="Gutierrez-Valencia J."/>
        </authorList>
    </citation>
    <scope>NUCLEOTIDE SEQUENCE</scope>
</reference>
<accession>A0AAV0L1V2</accession>
<dbReference type="AlphaFoldDB" id="A0AAV0L1V2"/>